<proteinExistence type="predicted"/>
<evidence type="ECO:0008006" key="3">
    <source>
        <dbReference type="Google" id="ProtNLM"/>
    </source>
</evidence>
<dbReference type="EMBL" id="JARIHO010000054">
    <property type="protein sequence ID" value="KAJ7319372.1"/>
    <property type="molecule type" value="Genomic_DNA"/>
</dbReference>
<dbReference type="Proteomes" id="UP001218218">
    <property type="component" value="Unassembled WGS sequence"/>
</dbReference>
<name>A0AAD7EGK7_9AGAR</name>
<accession>A0AAD7EGK7</accession>
<evidence type="ECO:0000313" key="1">
    <source>
        <dbReference type="EMBL" id="KAJ7319372.1"/>
    </source>
</evidence>
<sequence>MISLPQELIEAIVGLVDDSDTLKACSLVCTTLVPVTQRILLRSLCILQVGSGRWVDGQGPRGVLSIQRARACLQASPHISSYVRHLKIRFTGPPLNASEHGPLESMLSTMNNIESLVICGSISASHSPLALLPSFLAVLQLPSIKLVGFLNIHAVPSAFLSLALISARVVLIQNIGLTLEPSGGPDLGLEPRLHAPQLGHLIFQGPIHASVLNFFDSDFPQHLQHLHTLEVVMPPGSQTASRIIIAATGTTLQYLMIDYGDCYRTRPNEGLQLPLLPALRSIELTLFLGWVRRLPQDLYLTMAAFPDVMPNIRRIRLAFVLDSLEQQVPWQDSGVFGLFDDRREWCLRLPRLRRVECRLQLRPSESNPQTVQDAVFAEFSASTEARFPGLRGTGILSLSRGVTLEEEQW</sequence>
<gene>
    <name evidence="1" type="ORF">DFH08DRAFT_819312</name>
</gene>
<dbReference type="AlphaFoldDB" id="A0AAD7EGK7"/>
<organism evidence="1 2">
    <name type="scientific">Mycena albidolilacea</name>
    <dbReference type="NCBI Taxonomy" id="1033008"/>
    <lineage>
        <taxon>Eukaryota</taxon>
        <taxon>Fungi</taxon>
        <taxon>Dikarya</taxon>
        <taxon>Basidiomycota</taxon>
        <taxon>Agaricomycotina</taxon>
        <taxon>Agaricomycetes</taxon>
        <taxon>Agaricomycetidae</taxon>
        <taxon>Agaricales</taxon>
        <taxon>Marasmiineae</taxon>
        <taxon>Mycenaceae</taxon>
        <taxon>Mycena</taxon>
    </lineage>
</organism>
<reference evidence="1" key="1">
    <citation type="submission" date="2023-03" db="EMBL/GenBank/DDBJ databases">
        <title>Massive genome expansion in bonnet fungi (Mycena s.s.) driven by repeated elements and novel gene families across ecological guilds.</title>
        <authorList>
            <consortium name="Lawrence Berkeley National Laboratory"/>
            <person name="Harder C.B."/>
            <person name="Miyauchi S."/>
            <person name="Viragh M."/>
            <person name="Kuo A."/>
            <person name="Thoen E."/>
            <person name="Andreopoulos B."/>
            <person name="Lu D."/>
            <person name="Skrede I."/>
            <person name="Drula E."/>
            <person name="Henrissat B."/>
            <person name="Morin E."/>
            <person name="Kohler A."/>
            <person name="Barry K."/>
            <person name="LaButti K."/>
            <person name="Morin E."/>
            <person name="Salamov A."/>
            <person name="Lipzen A."/>
            <person name="Mereny Z."/>
            <person name="Hegedus B."/>
            <person name="Baldrian P."/>
            <person name="Stursova M."/>
            <person name="Weitz H."/>
            <person name="Taylor A."/>
            <person name="Grigoriev I.V."/>
            <person name="Nagy L.G."/>
            <person name="Martin F."/>
            <person name="Kauserud H."/>
        </authorList>
    </citation>
    <scope>NUCLEOTIDE SEQUENCE</scope>
    <source>
        <strain evidence="1">CBHHK002</strain>
    </source>
</reference>
<comment type="caution">
    <text evidence="1">The sequence shown here is derived from an EMBL/GenBank/DDBJ whole genome shotgun (WGS) entry which is preliminary data.</text>
</comment>
<evidence type="ECO:0000313" key="2">
    <source>
        <dbReference type="Proteomes" id="UP001218218"/>
    </source>
</evidence>
<keyword evidence="2" id="KW-1185">Reference proteome</keyword>
<protein>
    <recommendedName>
        <fullName evidence="3">F-box domain-containing protein</fullName>
    </recommendedName>
</protein>